<keyword evidence="4 7" id="KW-0812">Transmembrane</keyword>
<dbReference type="InterPro" id="IPR011701">
    <property type="entry name" value="MFS"/>
</dbReference>
<feature type="transmembrane region" description="Helical" evidence="7">
    <location>
        <begin position="224"/>
        <end position="243"/>
    </location>
</feature>
<reference evidence="8 9" key="1">
    <citation type="journal article" date="2018" name="Arch. Microbiol.">
        <title>New insights into the metabolic potential of the phototrophic purple bacterium Rhodopila globiformis DSM 161(T) from its draft genome sequence and evidence for a vanadium-dependent nitrogenase.</title>
        <authorList>
            <person name="Imhoff J.F."/>
            <person name="Rahn T."/>
            <person name="Kunzel S."/>
            <person name="Neulinger S.C."/>
        </authorList>
    </citation>
    <scope>NUCLEOTIDE SEQUENCE [LARGE SCALE GENOMIC DNA]</scope>
    <source>
        <strain evidence="8 9">DSM 161</strain>
    </source>
</reference>
<dbReference type="SUPFAM" id="SSF103473">
    <property type="entry name" value="MFS general substrate transporter"/>
    <property type="match status" value="1"/>
</dbReference>
<dbReference type="RefSeq" id="WP_104521959.1">
    <property type="nucleotide sequence ID" value="NZ_NHRY01000258.1"/>
</dbReference>
<evidence type="ECO:0000256" key="2">
    <source>
        <dbReference type="ARBA" id="ARBA00022448"/>
    </source>
</evidence>
<dbReference type="Pfam" id="PF07690">
    <property type="entry name" value="MFS_1"/>
    <property type="match status" value="1"/>
</dbReference>
<keyword evidence="6 7" id="KW-0472">Membrane</keyword>
<sequence>MAASSLHLIRSRRLWPLTLAQSCGALNDNLVKNAMIVLAIFRLGIGGTGLSALAGALFIAPYILLSATAGKLADRFAKPRLVVVYKVAEVLLTAAAAGAFLFASVPALLAVLVGLGVQAALFGPVKYGVLPEYLAEDELLAGNGIIEATTFLSIVCGTVAGGGLILLGPGPAVVGVTGVGLALLGLLGALRMPDAPPADPALDLGLNLAAETWRVVRAAAAIRPIWLSVLALSWFWTMGATLLTEFPIVARDTMHAEGSVLTLLLAVFAIGVGVGSIGCARLLHGQVSARLTPFAALGISLFCLDFAWAATAAHGLTTAGAVLAAPAGWRMLLDLTLLAMCGGVYSVPLYAIIQEAAAPAQRSRMIAANNIMNALFMVAGSAAAAALAAAGLDAPAVLRVAAAVNLAAAGWIFAALRNRGFSLPAKPLAPEPK</sequence>
<dbReference type="EMBL" id="NHRY01000258">
    <property type="protein sequence ID" value="PPQ27430.1"/>
    <property type="molecule type" value="Genomic_DNA"/>
</dbReference>
<evidence type="ECO:0000256" key="4">
    <source>
        <dbReference type="ARBA" id="ARBA00022692"/>
    </source>
</evidence>
<evidence type="ECO:0000256" key="7">
    <source>
        <dbReference type="SAM" id="Phobius"/>
    </source>
</evidence>
<keyword evidence="5 7" id="KW-1133">Transmembrane helix</keyword>
<accession>A0A2S6MYK1</accession>
<keyword evidence="2" id="KW-0813">Transport</keyword>
<comment type="subcellular location">
    <subcellularLocation>
        <location evidence="1">Cell membrane</location>
        <topology evidence="1">Multi-pass membrane protein</topology>
    </subcellularLocation>
</comment>
<organism evidence="8 9">
    <name type="scientific">Rhodopila globiformis</name>
    <name type="common">Rhodopseudomonas globiformis</name>
    <dbReference type="NCBI Taxonomy" id="1071"/>
    <lineage>
        <taxon>Bacteria</taxon>
        <taxon>Pseudomonadati</taxon>
        <taxon>Pseudomonadota</taxon>
        <taxon>Alphaproteobacteria</taxon>
        <taxon>Acetobacterales</taxon>
        <taxon>Acetobacteraceae</taxon>
        <taxon>Rhodopila</taxon>
    </lineage>
</organism>
<keyword evidence="9" id="KW-1185">Reference proteome</keyword>
<dbReference type="PANTHER" id="PTHR43266">
    <property type="entry name" value="MACROLIDE-EFFLUX PROTEIN"/>
    <property type="match status" value="1"/>
</dbReference>
<dbReference type="GO" id="GO:0005886">
    <property type="term" value="C:plasma membrane"/>
    <property type="evidence" value="ECO:0007669"/>
    <property type="project" value="UniProtKB-SubCell"/>
</dbReference>
<evidence type="ECO:0000256" key="3">
    <source>
        <dbReference type="ARBA" id="ARBA00022475"/>
    </source>
</evidence>
<feature type="transmembrane region" description="Helical" evidence="7">
    <location>
        <begin position="172"/>
        <end position="190"/>
    </location>
</feature>
<protein>
    <recommendedName>
        <fullName evidence="10">MFS transporter</fullName>
    </recommendedName>
</protein>
<comment type="caution">
    <text evidence="8">The sequence shown here is derived from an EMBL/GenBank/DDBJ whole genome shotgun (WGS) entry which is preliminary data.</text>
</comment>
<feature type="transmembrane region" description="Helical" evidence="7">
    <location>
        <begin position="291"/>
        <end position="311"/>
    </location>
</feature>
<gene>
    <name evidence="8" type="ORF">CCS01_27130</name>
</gene>
<dbReference type="OrthoDB" id="9803968at2"/>
<feature type="transmembrane region" description="Helical" evidence="7">
    <location>
        <begin position="108"/>
        <end position="127"/>
    </location>
</feature>
<dbReference type="Gene3D" id="1.20.1250.20">
    <property type="entry name" value="MFS general substrate transporter like domains"/>
    <property type="match status" value="1"/>
</dbReference>
<feature type="transmembrane region" description="Helical" evidence="7">
    <location>
        <begin position="398"/>
        <end position="416"/>
    </location>
</feature>
<feature type="transmembrane region" description="Helical" evidence="7">
    <location>
        <begin position="34"/>
        <end position="60"/>
    </location>
</feature>
<evidence type="ECO:0000256" key="5">
    <source>
        <dbReference type="ARBA" id="ARBA00022989"/>
    </source>
</evidence>
<evidence type="ECO:0000256" key="1">
    <source>
        <dbReference type="ARBA" id="ARBA00004651"/>
    </source>
</evidence>
<dbReference type="CDD" id="cd06173">
    <property type="entry name" value="MFS_MefA_like"/>
    <property type="match status" value="1"/>
</dbReference>
<evidence type="ECO:0008006" key="10">
    <source>
        <dbReference type="Google" id="ProtNLM"/>
    </source>
</evidence>
<feature type="transmembrane region" description="Helical" evidence="7">
    <location>
        <begin position="263"/>
        <end position="284"/>
    </location>
</feature>
<dbReference type="AlphaFoldDB" id="A0A2S6MYK1"/>
<evidence type="ECO:0000313" key="8">
    <source>
        <dbReference type="EMBL" id="PPQ27430.1"/>
    </source>
</evidence>
<feature type="transmembrane region" description="Helical" evidence="7">
    <location>
        <begin position="81"/>
        <end position="102"/>
    </location>
</feature>
<dbReference type="InterPro" id="IPR036259">
    <property type="entry name" value="MFS_trans_sf"/>
</dbReference>
<evidence type="ECO:0000256" key="6">
    <source>
        <dbReference type="ARBA" id="ARBA00023136"/>
    </source>
</evidence>
<dbReference type="PANTHER" id="PTHR43266:SF2">
    <property type="entry name" value="MAJOR FACILITATOR SUPERFAMILY (MFS) PROFILE DOMAIN-CONTAINING PROTEIN"/>
    <property type="match status" value="1"/>
</dbReference>
<evidence type="ECO:0000313" key="9">
    <source>
        <dbReference type="Proteomes" id="UP000239724"/>
    </source>
</evidence>
<proteinExistence type="predicted"/>
<feature type="transmembrane region" description="Helical" evidence="7">
    <location>
        <begin position="331"/>
        <end position="353"/>
    </location>
</feature>
<dbReference type="GO" id="GO:0022857">
    <property type="term" value="F:transmembrane transporter activity"/>
    <property type="evidence" value="ECO:0007669"/>
    <property type="project" value="InterPro"/>
</dbReference>
<feature type="transmembrane region" description="Helical" evidence="7">
    <location>
        <begin position="139"/>
        <end position="166"/>
    </location>
</feature>
<keyword evidence="3" id="KW-1003">Cell membrane</keyword>
<name>A0A2S6MYK1_RHOGL</name>
<dbReference type="Proteomes" id="UP000239724">
    <property type="component" value="Unassembled WGS sequence"/>
</dbReference>
<feature type="transmembrane region" description="Helical" evidence="7">
    <location>
        <begin position="374"/>
        <end position="392"/>
    </location>
</feature>